<evidence type="ECO:0000313" key="1">
    <source>
        <dbReference type="EMBL" id="KKN16672.1"/>
    </source>
</evidence>
<name>A0A0F9NX19_9ZZZZ</name>
<protein>
    <recommendedName>
        <fullName evidence="2">TIGR03790 family protein</fullName>
    </recommendedName>
</protein>
<gene>
    <name evidence="1" type="ORF">LCGC14_0973540</name>
</gene>
<sequence length="355" mass="39687">MLQLLKPSVIILLVSSLLISGITQAASSTLTGENVLVLYKKTDALSKKIAEYYAKKRHVPASQVMAVDIIDKSKVINRQKFASLEKQVSKHLTKNIKVLLLAWNVPYRVECMSITSAFTLGFDEKYCSHTPKLSKGCHPTALSPYFNASPEMLWQRDDLRLSMMLSGRTFEDAKQLIDRGVAADNSQPSGDGYLVRTRDNERSTRWPDFKNIAELWPKKKGLTLHYVDDRADLNDTVIKDKQDILFYMTGYPKVPAIDTNHYLPGAIADHLTSSGGAGIDNTRQMSIYRWLEAGATASYGAVIEPCNFTEKFPDAQILIPNYLSGQSLIEAYWKSVQQPGEGIFVGEPLACPWCK</sequence>
<dbReference type="InterPro" id="IPR022265">
    <property type="entry name" value="CHP03790"/>
</dbReference>
<accession>A0A0F9NX19</accession>
<dbReference type="NCBIfam" id="TIGR03790">
    <property type="entry name" value="TIGR03790 family protein"/>
    <property type="match status" value="1"/>
</dbReference>
<dbReference type="AlphaFoldDB" id="A0A0F9NX19"/>
<organism evidence="1">
    <name type="scientific">marine sediment metagenome</name>
    <dbReference type="NCBI Taxonomy" id="412755"/>
    <lineage>
        <taxon>unclassified sequences</taxon>
        <taxon>metagenomes</taxon>
        <taxon>ecological metagenomes</taxon>
    </lineage>
</organism>
<evidence type="ECO:0008006" key="2">
    <source>
        <dbReference type="Google" id="ProtNLM"/>
    </source>
</evidence>
<proteinExistence type="predicted"/>
<comment type="caution">
    <text evidence="1">The sequence shown here is derived from an EMBL/GenBank/DDBJ whole genome shotgun (WGS) entry which is preliminary data.</text>
</comment>
<dbReference type="EMBL" id="LAZR01003591">
    <property type="protein sequence ID" value="KKN16672.1"/>
    <property type="molecule type" value="Genomic_DNA"/>
</dbReference>
<reference evidence="1" key="1">
    <citation type="journal article" date="2015" name="Nature">
        <title>Complex archaea that bridge the gap between prokaryotes and eukaryotes.</title>
        <authorList>
            <person name="Spang A."/>
            <person name="Saw J.H."/>
            <person name="Jorgensen S.L."/>
            <person name="Zaremba-Niedzwiedzka K."/>
            <person name="Martijn J."/>
            <person name="Lind A.E."/>
            <person name="van Eijk R."/>
            <person name="Schleper C."/>
            <person name="Guy L."/>
            <person name="Ettema T.J."/>
        </authorList>
    </citation>
    <scope>NUCLEOTIDE SEQUENCE</scope>
</reference>